<dbReference type="RefSeq" id="WP_344669286.1">
    <property type="nucleotide sequence ID" value="NZ_BAAAQN010000045.1"/>
</dbReference>
<organism evidence="2 3">
    <name type="scientific">Catenulispora yoronensis</name>
    <dbReference type="NCBI Taxonomy" id="450799"/>
    <lineage>
        <taxon>Bacteria</taxon>
        <taxon>Bacillati</taxon>
        <taxon>Actinomycetota</taxon>
        <taxon>Actinomycetes</taxon>
        <taxon>Catenulisporales</taxon>
        <taxon>Catenulisporaceae</taxon>
        <taxon>Catenulispora</taxon>
    </lineage>
</organism>
<comment type="caution">
    <text evidence="2">The sequence shown here is derived from an EMBL/GenBank/DDBJ whole genome shotgun (WGS) entry which is preliminary data.</text>
</comment>
<dbReference type="SMART" id="SM00900">
    <property type="entry name" value="FMN_bind"/>
    <property type="match status" value="1"/>
</dbReference>
<keyword evidence="3" id="KW-1185">Reference proteome</keyword>
<dbReference type="InterPro" id="IPR007329">
    <property type="entry name" value="FMN-bd"/>
</dbReference>
<proteinExistence type="predicted"/>
<accession>A0ABN2V2Y5</accession>
<evidence type="ECO:0000313" key="2">
    <source>
        <dbReference type="EMBL" id="GAA2048516.1"/>
    </source>
</evidence>
<reference evidence="2 3" key="1">
    <citation type="journal article" date="2019" name="Int. J. Syst. Evol. Microbiol.">
        <title>The Global Catalogue of Microorganisms (GCM) 10K type strain sequencing project: providing services to taxonomists for standard genome sequencing and annotation.</title>
        <authorList>
            <consortium name="The Broad Institute Genomics Platform"/>
            <consortium name="The Broad Institute Genome Sequencing Center for Infectious Disease"/>
            <person name="Wu L."/>
            <person name="Ma J."/>
        </authorList>
    </citation>
    <scope>NUCLEOTIDE SEQUENCE [LARGE SCALE GENOMIC DNA]</scope>
    <source>
        <strain evidence="2 3">JCM 16014</strain>
    </source>
</reference>
<gene>
    <name evidence="2" type="ORF">GCM10009839_62660</name>
</gene>
<protein>
    <recommendedName>
        <fullName evidence="1">FMN-binding domain-containing protein</fullName>
    </recommendedName>
</protein>
<sequence length="124" mass="12423">MVATLGAMAGLVVDKTMHASAVAAKKSVRGAVVTVTGPPVPIAHGVVQVRITVAAGHIDRVVAVRLPHDNAVSWARSVVAARRLAGEVVGAQSAHVDGVSGATYTSKAYLASLQAAIDAGLQPG</sequence>
<dbReference type="Proteomes" id="UP001500751">
    <property type="component" value="Unassembled WGS sequence"/>
</dbReference>
<feature type="domain" description="FMN-binding" evidence="1">
    <location>
        <begin position="43"/>
        <end position="120"/>
    </location>
</feature>
<dbReference type="EMBL" id="BAAAQN010000045">
    <property type="protein sequence ID" value="GAA2048516.1"/>
    <property type="molecule type" value="Genomic_DNA"/>
</dbReference>
<evidence type="ECO:0000259" key="1">
    <source>
        <dbReference type="SMART" id="SM00900"/>
    </source>
</evidence>
<name>A0ABN2V2Y5_9ACTN</name>
<dbReference type="Gene3D" id="3.90.1010.20">
    <property type="match status" value="1"/>
</dbReference>
<dbReference type="Pfam" id="PF04205">
    <property type="entry name" value="FMN_bind"/>
    <property type="match status" value="1"/>
</dbReference>
<evidence type="ECO:0000313" key="3">
    <source>
        <dbReference type="Proteomes" id="UP001500751"/>
    </source>
</evidence>